<comment type="caution">
    <text evidence="2">The sequence shown here is derived from an EMBL/GenBank/DDBJ whole genome shotgun (WGS) entry which is preliminary data.</text>
</comment>
<keyword evidence="3" id="KW-1185">Reference proteome</keyword>
<evidence type="ECO:0000313" key="2">
    <source>
        <dbReference type="EMBL" id="GGI53856.1"/>
    </source>
</evidence>
<dbReference type="Proteomes" id="UP000627205">
    <property type="component" value="Unassembled WGS sequence"/>
</dbReference>
<dbReference type="EMBL" id="BMDP01000001">
    <property type="protein sequence ID" value="GGI53856.1"/>
    <property type="molecule type" value="Genomic_DNA"/>
</dbReference>
<reference evidence="2" key="2">
    <citation type="submission" date="2020-09" db="EMBL/GenBank/DDBJ databases">
        <authorList>
            <person name="Sun Q."/>
            <person name="Sedlacek I."/>
        </authorList>
    </citation>
    <scope>NUCLEOTIDE SEQUENCE</scope>
    <source>
        <strain evidence="2">CCM 7664</strain>
    </source>
</reference>
<dbReference type="AlphaFoldDB" id="A0A8J3AYJ4"/>
<proteinExistence type="predicted"/>
<keyword evidence="1" id="KW-0472">Membrane</keyword>
<organism evidence="2 3">
    <name type="scientific">Oxalicibacterium solurbis</name>
    <dbReference type="NCBI Taxonomy" id="69280"/>
    <lineage>
        <taxon>Bacteria</taxon>
        <taxon>Pseudomonadati</taxon>
        <taxon>Pseudomonadota</taxon>
        <taxon>Betaproteobacteria</taxon>
        <taxon>Burkholderiales</taxon>
        <taxon>Oxalobacteraceae</taxon>
        <taxon>Oxalicibacterium</taxon>
    </lineage>
</organism>
<dbReference type="InterPro" id="IPR022061">
    <property type="entry name" value="DUF3617"/>
</dbReference>
<evidence type="ECO:0000256" key="1">
    <source>
        <dbReference type="SAM" id="Phobius"/>
    </source>
</evidence>
<accession>A0A8J3AYJ4</accession>
<evidence type="ECO:0000313" key="3">
    <source>
        <dbReference type="Proteomes" id="UP000627205"/>
    </source>
</evidence>
<gene>
    <name evidence="2" type="ORF">GCM10011430_10300</name>
</gene>
<sequence length="221" mass="25187">MEGDELRYERLPNIVVKSFAGLSWCVLVVLPAAAYDFPENMPARKPGLWEIVMTGTMDGLGTVQSKEQYCLDARADRALHELFILRKELQVVYPDLTCQTPRFDQAGNVLSGEMLCRTNSQTDAEDAGKDFRWKYTFESDSHVVLEEHDTARDMLFSGESRMVEEQRWIGECAADQKPGDGIMDRPGKREKGEYDNIYESLKVVKKLLNEGIEINRRLGPM</sequence>
<dbReference type="Pfam" id="PF12276">
    <property type="entry name" value="DUF3617"/>
    <property type="match status" value="1"/>
</dbReference>
<feature type="transmembrane region" description="Helical" evidence="1">
    <location>
        <begin position="14"/>
        <end position="35"/>
    </location>
</feature>
<dbReference type="RefSeq" id="WP_188419870.1">
    <property type="nucleotide sequence ID" value="NZ_BMDP01000001.1"/>
</dbReference>
<keyword evidence="1" id="KW-0812">Transmembrane</keyword>
<keyword evidence="1" id="KW-1133">Transmembrane helix</keyword>
<evidence type="ECO:0008006" key="4">
    <source>
        <dbReference type="Google" id="ProtNLM"/>
    </source>
</evidence>
<reference evidence="2" key="1">
    <citation type="journal article" date="2014" name="Int. J. Syst. Evol. Microbiol.">
        <title>Complete genome sequence of Corynebacterium casei LMG S-19264T (=DSM 44701T), isolated from a smear-ripened cheese.</title>
        <authorList>
            <consortium name="US DOE Joint Genome Institute (JGI-PGF)"/>
            <person name="Walter F."/>
            <person name="Albersmeier A."/>
            <person name="Kalinowski J."/>
            <person name="Ruckert C."/>
        </authorList>
    </citation>
    <scope>NUCLEOTIDE SEQUENCE</scope>
    <source>
        <strain evidence="2">CCM 7664</strain>
    </source>
</reference>
<protein>
    <recommendedName>
        <fullName evidence="4">DUF3617 family protein</fullName>
    </recommendedName>
</protein>
<name>A0A8J3AYJ4_9BURK</name>